<sequence>MQKNQLQTYLDGGRFAPQSTNWQYWHMRKTIQTLNGAVFVAGKGKECANAECEYFGKHYLAYGVLKYSLPQSTYGLDVLAFIGWQHEHEHQQLVEIQRELNQRGVEINESNVGKLYRQFLALLGGTMAHTQEKLAATVVEHGGLIWAIDALQPEGHGTLLYVLYEVLSGTAVSAIQLPQAQGEQ</sequence>
<protein>
    <submittedName>
        <fullName evidence="1">Uncharacterized protein</fullName>
    </submittedName>
</protein>
<name>A0ABR9U228_9NOSO</name>
<feature type="non-terminal residue" evidence="1">
    <location>
        <position position="184"/>
    </location>
</feature>
<organism evidence="1 2">
    <name type="scientific">Nostoc cf. edaphicum LEGE 07299</name>
    <dbReference type="NCBI Taxonomy" id="2777974"/>
    <lineage>
        <taxon>Bacteria</taxon>
        <taxon>Bacillati</taxon>
        <taxon>Cyanobacteriota</taxon>
        <taxon>Cyanophyceae</taxon>
        <taxon>Nostocales</taxon>
        <taxon>Nostocaceae</taxon>
        <taxon>Nostoc</taxon>
    </lineage>
</organism>
<dbReference type="Proteomes" id="UP000647836">
    <property type="component" value="Unassembled WGS sequence"/>
</dbReference>
<evidence type="ECO:0000313" key="1">
    <source>
        <dbReference type="EMBL" id="MBE9106719.1"/>
    </source>
</evidence>
<gene>
    <name evidence="1" type="ORF">IQ229_17830</name>
</gene>
<evidence type="ECO:0000313" key="2">
    <source>
        <dbReference type="Proteomes" id="UP000647836"/>
    </source>
</evidence>
<keyword evidence="2" id="KW-1185">Reference proteome</keyword>
<comment type="caution">
    <text evidence="1">The sequence shown here is derived from an EMBL/GenBank/DDBJ whole genome shotgun (WGS) entry which is preliminary data.</text>
</comment>
<dbReference type="RefSeq" id="WP_228013535.1">
    <property type="nucleotide sequence ID" value="NZ_JADEXF010000615.1"/>
</dbReference>
<dbReference type="EMBL" id="JADEXF010000615">
    <property type="protein sequence ID" value="MBE9106719.1"/>
    <property type="molecule type" value="Genomic_DNA"/>
</dbReference>
<proteinExistence type="predicted"/>
<accession>A0ABR9U228</accession>
<reference evidence="1 2" key="1">
    <citation type="submission" date="2020-10" db="EMBL/GenBank/DDBJ databases">
        <authorList>
            <person name="Castelo-Branco R."/>
            <person name="Eusebio N."/>
            <person name="Adriana R."/>
            <person name="Vieira A."/>
            <person name="Brugerolle De Fraissinette N."/>
            <person name="Rezende De Castro R."/>
            <person name="Schneider M.P."/>
            <person name="Vasconcelos V."/>
            <person name="Leao P.N."/>
        </authorList>
    </citation>
    <scope>NUCLEOTIDE SEQUENCE [LARGE SCALE GENOMIC DNA]</scope>
    <source>
        <strain evidence="1 2">LEGE 07299</strain>
    </source>
</reference>